<feature type="domain" description="N-acetyltransferase" evidence="15">
    <location>
        <begin position="299"/>
        <end position="442"/>
    </location>
</feature>
<dbReference type="InterPro" id="IPR036393">
    <property type="entry name" value="AceGlu_kinase-like_sf"/>
</dbReference>
<comment type="pathway">
    <text evidence="1">Amino-acid biosynthesis; L-arginine biosynthesis; N(2)-acetyl-L-ornithine from L-glutamate: step 2/4.</text>
</comment>
<dbReference type="NCBIfam" id="NF003386">
    <property type="entry name" value="PRK04531.1-1"/>
    <property type="match status" value="1"/>
</dbReference>
<accession>A0A0K1Q095</accession>
<dbReference type="AlphaFoldDB" id="A0A0K1Q095"/>
<evidence type="ECO:0000256" key="6">
    <source>
        <dbReference type="ARBA" id="ARBA00022679"/>
    </source>
</evidence>
<dbReference type="PROSITE" id="PS51186">
    <property type="entry name" value="GNAT"/>
    <property type="match status" value="1"/>
</dbReference>
<evidence type="ECO:0000256" key="11">
    <source>
        <dbReference type="ARBA" id="ARBA00030639"/>
    </source>
</evidence>
<dbReference type="UniPathway" id="UPA00068"/>
<keyword evidence="5" id="KW-0028">Amino-acid biosynthesis</keyword>
<evidence type="ECO:0000256" key="10">
    <source>
        <dbReference type="ARBA" id="ARBA00030178"/>
    </source>
</evidence>
<dbReference type="InterPro" id="IPR011242">
    <property type="entry name" value="ArgB_GNAT"/>
</dbReference>
<evidence type="ECO:0000259" key="16">
    <source>
        <dbReference type="PROSITE" id="PS51731"/>
    </source>
</evidence>
<keyword evidence="7" id="KW-0547">Nucleotide-binding</keyword>
<evidence type="ECO:0000256" key="5">
    <source>
        <dbReference type="ARBA" id="ARBA00022605"/>
    </source>
</evidence>
<dbReference type="Pfam" id="PF04768">
    <property type="entry name" value="NAT"/>
    <property type="match status" value="1"/>
</dbReference>
<dbReference type="Pfam" id="PF00696">
    <property type="entry name" value="AA_kinase"/>
    <property type="match status" value="1"/>
</dbReference>
<dbReference type="InterPro" id="IPR001048">
    <property type="entry name" value="Asp/Glu/Uridylate_kinase"/>
</dbReference>
<dbReference type="RefSeq" id="WP_146650546.1">
    <property type="nucleotide sequence ID" value="NZ_CP012333.1"/>
</dbReference>
<evidence type="ECO:0000256" key="9">
    <source>
        <dbReference type="ARBA" id="ARBA00022840"/>
    </source>
</evidence>
<evidence type="ECO:0000256" key="1">
    <source>
        <dbReference type="ARBA" id="ARBA00004828"/>
    </source>
</evidence>
<dbReference type="InterPro" id="IPR006855">
    <property type="entry name" value="Vertebrate-like_GNAT_dom"/>
</dbReference>
<dbReference type="PIRSF" id="PIRSF036441">
    <property type="entry name" value="NAGK_DUF619"/>
    <property type="match status" value="1"/>
</dbReference>
<keyword evidence="4" id="KW-0055">Arginine biosynthesis</keyword>
<keyword evidence="9" id="KW-0067">ATP-binding</keyword>
<dbReference type="Gene3D" id="3.40.630.30">
    <property type="match status" value="1"/>
</dbReference>
<evidence type="ECO:0000256" key="13">
    <source>
        <dbReference type="ARBA" id="ARBA00061305"/>
    </source>
</evidence>
<dbReference type="PANTHER" id="PTHR23342">
    <property type="entry name" value="N-ACETYLGLUTAMATE SYNTHASE"/>
    <property type="match status" value="1"/>
</dbReference>
<dbReference type="GO" id="GO:0006526">
    <property type="term" value="P:L-arginine biosynthetic process"/>
    <property type="evidence" value="ECO:0007669"/>
    <property type="project" value="UniProtKB-UniPathway"/>
</dbReference>
<keyword evidence="18" id="KW-1185">Reference proteome</keyword>
<evidence type="ECO:0000256" key="7">
    <source>
        <dbReference type="ARBA" id="ARBA00022741"/>
    </source>
</evidence>
<dbReference type="STRING" id="1391654.AKJ09_05862"/>
<keyword evidence="6" id="KW-0808">Transferase</keyword>
<dbReference type="GO" id="GO:0004042">
    <property type="term" value="F:L-glutamate N-acetyltransferase activity"/>
    <property type="evidence" value="ECO:0007669"/>
    <property type="project" value="TreeGrafter"/>
</dbReference>
<dbReference type="GO" id="GO:0005524">
    <property type="term" value="F:ATP binding"/>
    <property type="evidence" value="ECO:0007669"/>
    <property type="project" value="UniProtKB-KW"/>
</dbReference>
<dbReference type="Proteomes" id="UP000064967">
    <property type="component" value="Chromosome"/>
</dbReference>
<feature type="site" description="Transition state stabilizer" evidence="14">
    <location>
        <position position="253"/>
    </location>
</feature>
<dbReference type="GO" id="GO:0005737">
    <property type="term" value="C:cytoplasm"/>
    <property type="evidence" value="ECO:0007669"/>
    <property type="project" value="InterPro"/>
</dbReference>
<evidence type="ECO:0000313" key="18">
    <source>
        <dbReference type="Proteomes" id="UP000064967"/>
    </source>
</evidence>
<dbReference type="KEGG" id="llu:AKJ09_05862"/>
<dbReference type="NCBIfam" id="NF003387">
    <property type="entry name" value="PRK04531.1-2"/>
    <property type="match status" value="1"/>
</dbReference>
<keyword evidence="8 17" id="KW-0418">Kinase</keyword>
<dbReference type="PROSITE" id="PS51731">
    <property type="entry name" value="GNAT_NAGS"/>
    <property type="match status" value="1"/>
</dbReference>
<feature type="site" description="Transition state stabilizer" evidence="14">
    <location>
        <position position="48"/>
    </location>
</feature>
<dbReference type="InterPro" id="IPR016181">
    <property type="entry name" value="Acyl_CoA_acyltransferase"/>
</dbReference>
<evidence type="ECO:0000259" key="15">
    <source>
        <dbReference type="PROSITE" id="PS51186"/>
    </source>
</evidence>
<protein>
    <recommendedName>
        <fullName evidence="3">Acetylglutamate kinase</fullName>
        <ecNumber evidence="2">2.7.2.8</ecNumber>
    </recommendedName>
    <alternativeName>
        <fullName evidence="10">N-acetyl-L-glutamate 5-phosphotransferase</fullName>
    </alternativeName>
    <alternativeName>
        <fullName evidence="11">NAG kinase</fullName>
    </alternativeName>
</protein>
<dbReference type="SUPFAM" id="SSF55729">
    <property type="entry name" value="Acyl-CoA N-acyltransferases (Nat)"/>
    <property type="match status" value="1"/>
</dbReference>
<comment type="catalytic activity">
    <reaction evidence="12">
        <text>N-acetyl-L-glutamate + ATP = N-acetyl-L-glutamyl 5-phosphate + ADP</text>
        <dbReference type="Rhea" id="RHEA:14629"/>
        <dbReference type="ChEBI" id="CHEBI:30616"/>
        <dbReference type="ChEBI" id="CHEBI:44337"/>
        <dbReference type="ChEBI" id="CHEBI:57936"/>
        <dbReference type="ChEBI" id="CHEBI:456216"/>
        <dbReference type="EC" id="2.7.2.8"/>
    </reaction>
</comment>
<dbReference type="PANTHER" id="PTHR23342:SF0">
    <property type="entry name" value="N-ACETYLGLUTAMATE SYNTHASE, MITOCHONDRIAL"/>
    <property type="match status" value="1"/>
</dbReference>
<dbReference type="Gene3D" id="3.40.1160.10">
    <property type="entry name" value="Acetylglutamate kinase-like"/>
    <property type="match status" value="1"/>
</dbReference>
<dbReference type="GO" id="GO:0003991">
    <property type="term" value="F:acetylglutamate kinase activity"/>
    <property type="evidence" value="ECO:0007669"/>
    <property type="project" value="UniProtKB-EC"/>
</dbReference>
<gene>
    <name evidence="17" type="ORF">AKJ09_05862</name>
</gene>
<sequence length="450" mass="49127">MNQVPSSQAKETQDVIVRLLTNIGSRKEVEQYLRHYTSVDTPKFAVVKASGNVIHNSLDALASSLSFLQKVGLVPIVVHGGNLQLDHALSQAGVDAPVVKGLRKMTPAALEVARRVLHDTNLKLVDALEALGTRARPFTSGLLDVKKNDSPELGLVGEITGVREAAIAQTAQAGILPIVAPLGETSKGQILVVHADVVARAIAHALKPHKIVYLNESGGLVDESGAIRSAVNLAEDYDQLMADPRFGLESRRKLSEISSLLSELPPTSSVSVTSPEHLAKELFTHRGEGTLVRRGEKVTRHDDWTTIDTPRLRALLEECFGRKLDGAYFDHKAPYRVYLADSYRATAILTLEDGVPYLDKFAVTSEAQGEGIGGSIWQRLRRENPKMFWRARAENPVNGWYAQNADGLYKTAKWWVFWCGMTGFGEIQASVERALGMAATFHDAPLAKTA</sequence>
<evidence type="ECO:0000256" key="4">
    <source>
        <dbReference type="ARBA" id="ARBA00022571"/>
    </source>
</evidence>
<evidence type="ECO:0000256" key="3">
    <source>
        <dbReference type="ARBA" id="ARBA00021197"/>
    </source>
</evidence>
<evidence type="ECO:0000313" key="17">
    <source>
        <dbReference type="EMBL" id="AKU99198.1"/>
    </source>
</evidence>
<comment type="similarity">
    <text evidence="13">In the N-terminal section; belongs to the acetylglutamate kinase family. ArgB subfamily.</text>
</comment>
<dbReference type="OrthoDB" id="9803155at2"/>
<evidence type="ECO:0000256" key="14">
    <source>
        <dbReference type="PIRSR" id="PIRSR036441-51"/>
    </source>
</evidence>
<dbReference type="PATRIC" id="fig|1391654.3.peg.5948"/>
<dbReference type="FunFam" id="3.40.1160.10:FF:000046">
    <property type="entry name" value="N-acetylglutamate kinase / N-acetylglutamate synthase"/>
    <property type="match status" value="1"/>
</dbReference>
<dbReference type="EC" id="2.7.2.8" evidence="2"/>
<reference evidence="17 18" key="1">
    <citation type="submission" date="2015-08" db="EMBL/GenBank/DDBJ databases">
        <authorList>
            <person name="Babu N.S."/>
            <person name="Beckwith C.J."/>
            <person name="Beseler K.G."/>
            <person name="Brison A."/>
            <person name="Carone J.V."/>
            <person name="Caskin T.P."/>
            <person name="Diamond M."/>
            <person name="Durham M.E."/>
            <person name="Foxe J.M."/>
            <person name="Go M."/>
            <person name="Henderson B.A."/>
            <person name="Jones I.B."/>
            <person name="McGettigan J.A."/>
            <person name="Micheletti S.J."/>
            <person name="Nasrallah M.E."/>
            <person name="Ortiz D."/>
            <person name="Piller C.R."/>
            <person name="Privatt S.R."/>
            <person name="Schneider S.L."/>
            <person name="Sharp S."/>
            <person name="Smith T.C."/>
            <person name="Stanton J.D."/>
            <person name="Ullery H.E."/>
            <person name="Wilson R.J."/>
            <person name="Serrano M.G."/>
            <person name="Buck G."/>
            <person name="Lee V."/>
            <person name="Wang Y."/>
            <person name="Carvalho R."/>
            <person name="Voegtly L."/>
            <person name="Shi R."/>
            <person name="Duckworth R."/>
            <person name="Johnson A."/>
            <person name="Loviza R."/>
            <person name="Walstead R."/>
            <person name="Shah Z."/>
            <person name="Kiflezghi M."/>
            <person name="Wade K."/>
            <person name="Ball S.L."/>
            <person name="Bradley K.W."/>
            <person name="Asai D.J."/>
            <person name="Bowman C.A."/>
            <person name="Russell D.A."/>
            <person name="Pope W.H."/>
            <person name="Jacobs-Sera D."/>
            <person name="Hendrix R.W."/>
            <person name="Hatfull G.F."/>
        </authorList>
    </citation>
    <scope>NUCLEOTIDE SEQUENCE [LARGE SCALE GENOMIC DNA]</scope>
    <source>
        <strain evidence="17 18">DSM 27648</strain>
    </source>
</reference>
<evidence type="ECO:0000256" key="8">
    <source>
        <dbReference type="ARBA" id="ARBA00022777"/>
    </source>
</evidence>
<dbReference type="EMBL" id="CP012333">
    <property type="protein sequence ID" value="AKU99198.1"/>
    <property type="molecule type" value="Genomic_DNA"/>
</dbReference>
<dbReference type="SUPFAM" id="SSF53633">
    <property type="entry name" value="Carbamate kinase-like"/>
    <property type="match status" value="1"/>
</dbReference>
<evidence type="ECO:0000256" key="12">
    <source>
        <dbReference type="ARBA" id="ARBA00048141"/>
    </source>
</evidence>
<organism evidence="17 18">
    <name type="scientific">Labilithrix luteola</name>
    <dbReference type="NCBI Taxonomy" id="1391654"/>
    <lineage>
        <taxon>Bacteria</taxon>
        <taxon>Pseudomonadati</taxon>
        <taxon>Myxococcota</taxon>
        <taxon>Polyangia</taxon>
        <taxon>Polyangiales</taxon>
        <taxon>Labilitrichaceae</taxon>
        <taxon>Labilithrix</taxon>
    </lineage>
</organism>
<feature type="domain" description="N-acetyltransferase" evidence="16">
    <location>
        <begin position="296"/>
        <end position="442"/>
    </location>
</feature>
<evidence type="ECO:0000256" key="2">
    <source>
        <dbReference type="ARBA" id="ARBA00013065"/>
    </source>
</evidence>
<proteinExistence type="inferred from homology"/>
<name>A0A0K1Q095_9BACT</name>
<dbReference type="InterPro" id="IPR000182">
    <property type="entry name" value="GNAT_dom"/>
</dbReference>